<keyword evidence="1" id="KW-0808">Transferase</keyword>
<dbReference type="EMBL" id="JAEKJW010000001">
    <property type="protein sequence ID" value="MBN8195914.1"/>
    <property type="molecule type" value="Genomic_DNA"/>
</dbReference>
<dbReference type="SUPFAM" id="SSF53756">
    <property type="entry name" value="UDP-Glycosyltransferase/glycogen phosphorylase"/>
    <property type="match status" value="1"/>
</dbReference>
<dbReference type="Proteomes" id="UP000664405">
    <property type="component" value="Unassembled WGS sequence"/>
</dbReference>
<proteinExistence type="predicted"/>
<comment type="caution">
    <text evidence="1">The sequence shown here is derived from an EMBL/GenBank/DDBJ whole genome shotgun (WGS) entry which is preliminary data.</text>
</comment>
<dbReference type="GO" id="GO:0016740">
    <property type="term" value="F:transferase activity"/>
    <property type="evidence" value="ECO:0007669"/>
    <property type="project" value="UniProtKB-KW"/>
</dbReference>
<gene>
    <name evidence="1" type="ORF">JF547_05475</name>
</gene>
<name>A0A8I1M6K6_9PROT</name>
<evidence type="ECO:0000313" key="2">
    <source>
        <dbReference type="Proteomes" id="UP000664405"/>
    </source>
</evidence>
<dbReference type="Gene3D" id="3.40.50.2000">
    <property type="entry name" value="Glycogen Phosphorylase B"/>
    <property type="match status" value="2"/>
</dbReference>
<accession>A0A8I1M6K6</accession>
<reference evidence="1" key="1">
    <citation type="submission" date="2020-12" db="EMBL/GenBank/DDBJ databases">
        <title>Oil enriched cultivation method for isolating marine PHA-producing bacteria.</title>
        <authorList>
            <person name="Zheng W."/>
            <person name="Yu S."/>
            <person name="Huang Y."/>
        </authorList>
    </citation>
    <scope>NUCLEOTIDE SEQUENCE</scope>
    <source>
        <strain evidence="1">SY-2-3</strain>
    </source>
</reference>
<evidence type="ECO:0000313" key="1">
    <source>
        <dbReference type="EMBL" id="MBN8195914.1"/>
    </source>
</evidence>
<organism evidence="1 2">
    <name type="scientific">Thalassospira povalilytica</name>
    <dbReference type="NCBI Taxonomy" id="732237"/>
    <lineage>
        <taxon>Bacteria</taxon>
        <taxon>Pseudomonadati</taxon>
        <taxon>Pseudomonadota</taxon>
        <taxon>Alphaproteobacteria</taxon>
        <taxon>Rhodospirillales</taxon>
        <taxon>Thalassospiraceae</taxon>
        <taxon>Thalassospira</taxon>
    </lineage>
</organism>
<protein>
    <submittedName>
        <fullName evidence="1">Glycosyltransferase family 4 protein</fullName>
    </submittedName>
</protein>
<dbReference type="Pfam" id="PF13692">
    <property type="entry name" value="Glyco_trans_1_4"/>
    <property type="match status" value="1"/>
</dbReference>
<dbReference type="PANTHER" id="PTHR12526:SF630">
    <property type="entry name" value="GLYCOSYLTRANSFERASE"/>
    <property type="match status" value="1"/>
</dbReference>
<dbReference type="AlphaFoldDB" id="A0A8I1M6K6"/>
<dbReference type="RefSeq" id="WP_206926836.1">
    <property type="nucleotide sequence ID" value="NZ_JAEKJW010000001.1"/>
</dbReference>
<sequence length="361" mass="40612">MICEEMKQNKIGYLLKSGRSNRLVEGMPTEFLYGYPQLKKFGYDINLIGEEELSLEAEPSKIWKVINHITYVMVGVPGWAFWRIFCKRKVFDSLDVVFTTTNTFGICLSLLSRLRLIDCKVVFLAMGLIDLGTPKRWVSFYGWALKTTRVLALSNPDARNLSKTLARKVEYLPFGVDAQFWTPAKGNLQGGDFVLSIGSDRHRDYKTLIAAWRSDFPTLKIVTKLPVQTSKPNIEIISGDWHSQVISDEEIRDMYRNAKFVVLPIRNTFQPSGQSAALQAMACGKAVVITDFQGLWNRELMQDQKTCFLSGPPGDIAALQGAIAAALQNQEDVEKVGAESRCCIEINLNVNIMASCLMNEF</sequence>
<dbReference type="PANTHER" id="PTHR12526">
    <property type="entry name" value="GLYCOSYLTRANSFERASE"/>
    <property type="match status" value="1"/>
</dbReference>